<evidence type="ECO:0008006" key="13">
    <source>
        <dbReference type="Google" id="ProtNLM"/>
    </source>
</evidence>
<dbReference type="EMBL" id="CP021434">
    <property type="protein sequence ID" value="ARU61446.1"/>
    <property type="molecule type" value="Genomic_DNA"/>
</dbReference>
<evidence type="ECO:0000259" key="10">
    <source>
        <dbReference type="PROSITE" id="PS50885"/>
    </source>
</evidence>
<evidence type="ECO:0000256" key="4">
    <source>
        <dbReference type="ARBA" id="ARBA00023224"/>
    </source>
</evidence>
<dbReference type="SMART" id="SM00283">
    <property type="entry name" value="MA"/>
    <property type="match status" value="1"/>
</dbReference>
<feature type="compositionally biased region" description="Low complexity" evidence="7">
    <location>
        <begin position="655"/>
        <end position="666"/>
    </location>
</feature>
<keyword evidence="2" id="KW-1003">Cell membrane</keyword>
<evidence type="ECO:0000256" key="7">
    <source>
        <dbReference type="SAM" id="MobiDB-lite"/>
    </source>
</evidence>
<feature type="region of interest" description="Disordered" evidence="7">
    <location>
        <begin position="640"/>
        <end position="684"/>
    </location>
</feature>
<dbReference type="RefSeq" id="WP_087456826.1">
    <property type="nucleotide sequence ID" value="NZ_CP021434.1"/>
</dbReference>
<dbReference type="SMART" id="SM00304">
    <property type="entry name" value="HAMP"/>
    <property type="match status" value="1"/>
</dbReference>
<name>A0A1Y0INN6_9BACL</name>
<proteinExistence type="inferred from homology"/>
<feature type="compositionally biased region" description="Acidic residues" evidence="7">
    <location>
        <begin position="667"/>
        <end position="684"/>
    </location>
</feature>
<keyword evidence="3 8" id="KW-0472">Membrane</keyword>
<comment type="similarity">
    <text evidence="5">Belongs to the methyl-accepting chemotaxis (MCP) protein family.</text>
</comment>
<feature type="domain" description="Methyl-accepting transducer" evidence="9">
    <location>
        <begin position="311"/>
        <end position="568"/>
    </location>
</feature>
<dbReference type="InterPro" id="IPR003660">
    <property type="entry name" value="HAMP_dom"/>
</dbReference>
<dbReference type="Pfam" id="PF00672">
    <property type="entry name" value="HAMP"/>
    <property type="match status" value="1"/>
</dbReference>
<dbReference type="PANTHER" id="PTHR32089:SF112">
    <property type="entry name" value="LYSOZYME-LIKE PROTEIN-RELATED"/>
    <property type="match status" value="1"/>
</dbReference>
<feature type="domain" description="HAMP" evidence="10">
    <location>
        <begin position="240"/>
        <end position="292"/>
    </location>
</feature>
<evidence type="ECO:0000256" key="3">
    <source>
        <dbReference type="ARBA" id="ARBA00023136"/>
    </source>
</evidence>
<dbReference type="Gene3D" id="1.10.287.950">
    <property type="entry name" value="Methyl-accepting chemotaxis protein"/>
    <property type="match status" value="1"/>
</dbReference>
<evidence type="ECO:0000256" key="1">
    <source>
        <dbReference type="ARBA" id="ARBA00004236"/>
    </source>
</evidence>
<dbReference type="OrthoDB" id="2379189at2"/>
<dbReference type="InterPro" id="IPR024478">
    <property type="entry name" value="HlyB_4HB_MCP"/>
</dbReference>
<sequence length="684" mass="73881">MTPTRQQKKRAFQSSTFRLLDRVYEGIDSKIKMKLSQKLGLIIIVTFVGILAVGATSIWQLRTLQDNMDEALTVNLRAMQVAEEMKVTAAQYDREMVNYIRSGNNKDGQAVSKKKLDDLNKIIEANISEYTSLADNTEEDQKNLADLNKNWQYFKDSQTKLLAEAAKSEVIAFQLWEGNLSSGYKNLSKTLTLINDKNQKVIAESKGLLDSIYRTSWILTTIVIAVIALFAGALGLATNRYLQRRINHMVEVNEVLAQGDLRVNVSVDSSDELGQLASSTKAVIANLRQIIGEVNTASLSVAAASERMALSSEESNKAAESVALTIQEVAEGTARQVERTQESADLMSQLAESVGEIKITMNRIVVAAQQTADTALNGRSVLDTTSGQIEGIRSANVETVHAFEHLYSELGRIIQFVNVITEIASQTNLLSLNAAIEAARAGEHGRGFAVVADEVKKLADQSSQAAGEVRSIVSSAHESMEQMRVALGGSNQRVDAGVKAMQETNMSFDHIVTSVEEMLDRIRVVADTTETISNSANQVFGNIEDVASITEESAAGVEEVSAATEEQLASMQEVAASAVTLSQLADALKMSVSRFTVEEEIHAGTGLVVSIAEARAQAAASQEVFGQAEEFVGADADVVGADDSEGSEEQLNTFEANAESAETAETSSEDAEDVAVETDEEAKK</sequence>
<feature type="transmembrane region" description="Helical" evidence="8">
    <location>
        <begin position="217"/>
        <end position="237"/>
    </location>
</feature>
<dbReference type="InterPro" id="IPR004089">
    <property type="entry name" value="MCPsignal_dom"/>
</dbReference>
<evidence type="ECO:0000256" key="6">
    <source>
        <dbReference type="PROSITE-ProRule" id="PRU00284"/>
    </source>
</evidence>
<gene>
    <name evidence="11" type="ORF">CBW65_10840</name>
</gene>
<keyword evidence="12" id="KW-1185">Reference proteome</keyword>
<dbReference type="Gene3D" id="6.10.340.10">
    <property type="match status" value="1"/>
</dbReference>
<evidence type="ECO:0000256" key="2">
    <source>
        <dbReference type="ARBA" id="ARBA00022475"/>
    </source>
</evidence>
<dbReference type="Pfam" id="PF00015">
    <property type="entry name" value="MCPsignal"/>
    <property type="match status" value="1"/>
</dbReference>
<dbReference type="PROSITE" id="PS50111">
    <property type="entry name" value="CHEMOTAXIS_TRANSDUC_2"/>
    <property type="match status" value="1"/>
</dbReference>
<dbReference type="KEGG" id="tum:CBW65_10840"/>
<dbReference type="AlphaFoldDB" id="A0A1Y0INN6"/>
<evidence type="ECO:0000259" key="9">
    <source>
        <dbReference type="PROSITE" id="PS50111"/>
    </source>
</evidence>
<evidence type="ECO:0000256" key="5">
    <source>
        <dbReference type="ARBA" id="ARBA00029447"/>
    </source>
</evidence>
<keyword evidence="4 6" id="KW-0807">Transducer</keyword>
<keyword evidence="8" id="KW-1133">Transmembrane helix</keyword>
<evidence type="ECO:0000313" key="12">
    <source>
        <dbReference type="Proteomes" id="UP000195437"/>
    </source>
</evidence>
<dbReference type="CDD" id="cd06225">
    <property type="entry name" value="HAMP"/>
    <property type="match status" value="1"/>
</dbReference>
<reference evidence="12" key="1">
    <citation type="submission" date="2017-05" db="EMBL/GenBank/DDBJ databases">
        <authorList>
            <person name="Sung H."/>
        </authorList>
    </citation>
    <scope>NUCLEOTIDE SEQUENCE [LARGE SCALE GENOMIC DNA]</scope>
    <source>
        <strain evidence="12">AR23208</strain>
    </source>
</reference>
<evidence type="ECO:0000313" key="11">
    <source>
        <dbReference type="EMBL" id="ARU61446.1"/>
    </source>
</evidence>
<organism evidence="11 12">
    <name type="scientific">Tumebacillus avium</name>
    <dbReference type="NCBI Taxonomy" id="1903704"/>
    <lineage>
        <taxon>Bacteria</taxon>
        <taxon>Bacillati</taxon>
        <taxon>Bacillota</taxon>
        <taxon>Bacilli</taxon>
        <taxon>Bacillales</taxon>
        <taxon>Alicyclobacillaceae</taxon>
        <taxon>Tumebacillus</taxon>
    </lineage>
</organism>
<dbReference type="SUPFAM" id="SSF58104">
    <property type="entry name" value="Methyl-accepting chemotaxis protein (MCP) signaling domain"/>
    <property type="match status" value="1"/>
</dbReference>
<dbReference type="Pfam" id="PF12729">
    <property type="entry name" value="4HB_MCP_1"/>
    <property type="match status" value="1"/>
</dbReference>
<comment type="subcellular location">
    <subcellularLocation>
        <location evidence="1">Cell membrane</location>
    </subcellularLocation>
</comment>
<evidence type="ECO:0000256" key="8">
    <source>
        <dbReference type="SAM" id="Phobius"/>
    </source>
</evidence>
<protein>
    <recommendedName>
        <fullName evidence="13">Methyl-accepting chemotaxis protein</fullName>
    </recommendedName>
</protein>
<dbReference type="Proteomes" id="UP000195437">
    <property type="component" value="Chromosome"/>
</dbReference>
<dbReference type="PROSITE" id="PS50885">
    <property type="entry name" value="HAMP"/>
    <property type="match status" value="1"/>
</dbReference>
<dbReference type="GO" id="GO:0005886">
    <property type="term" value="C:plasma membrane"/>
    <property type="evidence" value="ECO:0007669"/>
    <property type="project" value="UniProtKB-SubCell"/>
</dbReference>
<dbReference type="PANTHER" id="PTHR32089">
    <property type="entry name" value="METHYL-ACCEPTING CHEMOTAXIS PROTEIN MCPB"/>
    <property type="match status" value="1"/>
</dbReference>
<keyword evidence="8" id="KW-0812">Transmembrane</keyword>
<feature type="transmembrane region" description="Helical" evidence="8">
    <location>
        <begin position="39"/>
        <end position="59"/>
    </location>
</feature>
<dbReference type="GO" id="GO:0007165">
    <property type="term" value="P:signal transduction"/>
    <property type="evidence" value="ECO:0007669"/>
    <property type="project" value="UniProtKB-KW"/>
</dbReference>
<accession>A0A1Y0INN6</accession>